<organism evidence="1 2">
    <name type="scientific">Ameca splendens</name>
    <dbReference type="NCBI Taxonomy" id="208324"/>
    <lineage>
        <taxon>Eukaryota</taxon>
        <taxon>Metazoa</taxon>
        <taxon>Chordata</taxon>
        <taxon>Craniata</taxon>
        <taxon>Vertebrata</taxon>
        <taxon>Euteleostomi</taxon>
        <taxon>Actinopterygii</taxon>
        <taxon>Neopterygii</taxon>
        <taxon>Teleostei</taxon>
        <taxon>Neoteleostei</taxon>
        <taxon>Acanthomorphata</taxon>
        <taxon>Ovalentaria</taxon>
        <taxon>Atherinomorphae</taxon>
        <taxon>Cyprinodontiformes</taxon>
        <taxon>Goodeidae</taxon>
        <taxon>Ameca</taxon>
    </lineage>
</organism>
<reference evidence="1 2" key="1">
    <citation type="submission" date="2021-06" db="EMBL/GenBank/DDBJ databases">
        <authorList>
            <person name="Palmer J.M."/>
        </authorList>
    </citation>
    <scope>NUCLEOTIDE SEQUENCE [LARGE SCALE GENOMIC DNA]</scope>
    <source>
        <strain evidence="1 2">AS_MEX2019</strain>
        <tissue evidence="1">Muscle</tissue>
    </source>
</reference>
<name>A0ABV0YB96_9TELE</name>
<dbReference type="Proteomes" id="UP001469553">
    <property type="component" value="Unassembled WGS sequence"/>
</dbReference>
<gene>
    <name evidence="1" type="ORF">AMECASPLE_009804</name>
</gene>
<accession>A0ABV0YB96</accession>
<comment type="caution">
    <text evidence="1">The sequence shown here is derived from an EMBL/GenBank/DDBJ whole genome shotgun (WGS) entry which is preliminary data.</text>
</comment>
<evidence type="ECO:0000313" key="2">
    <source>
        <dbReference type="Proteomes" id="UP001469553"/>
    </source>
</evidence>
<proteinExistence type="predicted"/>
<keyword evidence="2" id="KW-1185">Reference proteome</keyword>
<sequence length="159" mass="17923">MEINNFNTVADSTAHSLFCVLVSHKEVADIPTCNLTIYLLFTIIRWHTFSCSGGPFSKLHFLCDNNWINVGLWSPTTQQDKQTQRNTVFPITAMSEPAPEALPMCAKQQVSTTSWCVSRHAVDSTRTCCFFFLHDGSDLLTICFKDTCCDKKNATECIR</sequence>
<dbReference type="EMBL" id="JAHRIP010028771">
    <property type="protein sequence ID" value="MEQ2291084.1"/>
    <property type="molecule type" value="Genomic_DNA"/>
</dbReference>
<evidence type="ECO:0000313" key="1">
    <source>
        <dbReference type="EMBL" id="MEQ2291084.1"/>
    </source>
</evidence>
<protein>
    <submittedName>
        <fullName evidence="1">Uncharacterized protein</fullName>
    </submittedName>
</protein>